<dbReference type="GO" id="GO:0016787">
    <property type="term" value="F:hydrolase activity"/>
    <property type="evidence" value="ECO:0007669"/>
    <property type="project" value="InterPro"/>
</dbReference>
<proteinExistence type="inferred from homology"/>
<dbReference type="EMBL" id="SEUK01000046">
    <property type="protein sequence ID" value="KAA1161693.1"/>
    <property type="molecule type" value="Genomic_DNA"/>
</dbReference>
<dbReference type="InterPro" id="IPR032466">
    <property type="entry name" value="Metal_Hydrolase"/>
</dbReference>
<dbReference type="PANTHER" id="PTHR43569">
    <property type="entry name" value="AMIDOHYDROLASE"/>
    <property type="match status" value="1"/>
</dbReference>
<protein>
    <recommendedName>
        <fullName evidence="2">Amidohydrolase-related domain-containing protein</fullName>
    </recommendedName>
</protein>
<dbReference type="InterPro" id="IPR052350">
    <property type="entry name" value="Metallo-dep_Lactonases"/>
</dbReference>
<dbReference type="RefSeq" id="WP_149613996.1">
    <property type="nucleotide sequence ID" value="NZ_SEUK01000046.1"/>
</dbReference>
<dbReference type="AlphaFoldDB" id="A0AB73BIG3"/>
<evidence type="ECO:0000313" key="3">
    <source>
        <dbReference type="EMBL" id="KAA1161693.1"/>
    </source>
</evidence>
<accession>A0AB73BIG3</accession>
<comment type="caution">
    <text evidence="3">The sequence shown here is derived from an EMBL/GenBank/DDBJ whole genome shotgun (WGS) entry which is preliminary data.</text>
</comment>
<evidence type="ECO:0000256" key="1">
    <source>
        <dbReference type="ARBA" id="ARBA00038310"/>
    </source>
</evidence>
<dbReference type="Proteomes" id="UP000324162">
    <property type="component" value="Unassembled WGS sequence"/>
</dbReference>
<dbReference type="SUPFAM" id="SSF51556">
    <property type="entry name" value="Metallo-dependent hydrolases"/>
    <property type="match status" value="1"/>
</dbReference>
<organism evidence="3 4">
    <name type="scientific">Pseudoalteromonas fuliginea</name>
    <dbReference type="NCBI Taxonomy" id="1872678"/>
    <lineage>
        <taxon>Bacteria</taxon>
        <taxon>Pseudomonadati</taxon>
        <taxon>Pseudomonadota</taxon>
        <taxon>Gammaproteobacteria</taxon>
        <taxon>Alteromonadales</taxon>
        <taxon>Pseudoalteromonadaceae</taxon>
        <taxon>Pseudoalteromonas</taxon>
    </lineage>
</organism>
<feature type="domain" description="Amidohydrolase-related" evidence="2">
    <location>
        <begin position="6"/>
        <end position="254"/>
    </location>
</feature>
<dbReference type="Pfam" id="PF04909">
    <property type="entry name" value="Amidohydro_2"/>
    <property type="match status" value="1"/>
</dbReference>
<name>A0AB73BIG3_9GAMM</name>
<gene>
    <name evidence="3" type="ORF">EU508_07675</name>
</gene>
<comment type="similarity">
    <text evidence="1">Belongs to the metallo-dependent hydrolases superfamily.</text>
</comment>
<evidence type="ECO:0000313" key="4">
    <source>
        <dbReference type="Proteomes" id="UP000324162"/>
    </source>
</evidence>
<sequence length="279" mass="32081">MSTKIIDPHVHFFNLIEGQYLWLQGANQPTWPNLDKIKQQISAEQLIESTDFELAGLVHIEAGFDNSAPINELKWLDKHLNNIAYKAISFIQIDQDSESFERTLKNLIHPTLAGIRDITEGNDAARLLNSFCLDNLKILSHLNLHFEAQLELENIPIVKKLVYYAKQLPHLQIVINHAGLPSNIVLWQQGIELLAKNCNVVIKFSGFELLSLNNQQQITCFDIIFQHFGEQRIMFASNFPVCQINSSYNNLWHAHLGLCNSDHIWHHLSYKNAKHLYLV</sequence>
<reference evidence="3 4" key="1">
    <citation type="submission" date="2019-01" db="EMBL/GenBank/DDBJ databases">
        <title>Genome sequences of marine Pseudoalteromonas species.</title>
        <authorList>
            <person name="Boraston A.B."/>
            <person name="Hehemann J.-H."/>
            <person name="Vickers C.J."/>
            <person name="Salama-Alber O."/>
            <person name="Abe K."/>
            <person name="Hettle A.J."/>
        </authorList>
    </citation>
    <scope>NUCLEOTIDE SEQUENCE [LARGE SCALE GENOMIC DNA]</scope>
    <source>
        <strain evidence="3 4">PS42</strain>
    </source>
</reference>
<dbReference type="InterPro" id="IPR006680">
    <property type="entry name" value="Amidohydro-rel"/>
</dbReference>
<dbReference type="Gene3D" id="3.20.20.140">
    <property type="entry name" value="Metal-dependent hydrolases"/>
    <property type="match status" value="1"/>
</dbReference>
<dbReference type="PANTHER" id="PTHR43569:SF2">
    <property type="entry name" value="AMIDOHYDROLASE-RELATED DOMAIN-CONTAINING PROTEIN"/>
    <property type="match status" value="1"/>
</dbReference>
<evidence type="ECO:0000259" key="2">
    <source>
        <dbReference type="Pfam" id="PF04909"/>
    </source>
</evidence>